<dbReference type="InterPro" id="IPR001173">
    <property type="entry name" value="Glyco_trans_2-like"/>
</dbReference>
<evidence type="ECO:0000256" key="2">
    <source>
        <dbReference type="ARBA" id="ARBA00022475"/>
    </source>
</evidence>
<organism evidence="11 12">
    <name type="scientific">Saccharothrix australiensis</name>
    <dbReference type="NCBI Taxonomy" id="2072"/>
    <lineage>
        <taxon>Bacteria</taxon>
        <taxon>Bacillati</taxon>
        <taxon>Actinomycetota</taxon>
        <taxon>Actinomycetes</taxon>
        <taxon>Pseudonocardiales</taxon>
        <taxon>Pseudonocardiaceae</taxon>
        <taxon>Saccharothrix</taxon>
    </lineage>
</organism>
<dbReference type="PANTHER" id="PTHR48090">
    <property type="entry name" value="UNDECAPRENYL-PHOSPHATE 4-DEOXY-4-FORMAMIDO-L-ARABINOSE TRANSFERASE-RELATED"/>
    <property type="match status" value="1"/>
</dbReference>
<comment type="similarity">
    <text evidence="8">Belongs to the glycosyltransferase 2 family. GtrB subfamily.</text>
</comment>
<keyword evidence="4 11" id="KW-0808">Transferase</keyword>
<proteinExistence type="inferred from homology"/>
<evidence type="ECO:0000256" key="3">
    <source>
        <dbReference type="ARBA" id="ARBA00022676"/>
    </source>
</evidence>
<sequence length="341" mass="37209">MRISVVVPCFNEEAGLEELYAALMRTLPALGDDFEVLLVDDGSTDGTLAVLRALAERDQRFKYLALSRNFGKEAAMLAGLGHATGDLVAIMDADLQHPPELLERMIGLVGAGYDQVIARRSRRGEAPLRKLVSNLYYRLINKVIDVELQNGVGDFRVLSKRAVQALLSLGEYNRFSKGLFSWIGFDTAVIDYDNVLRQNGRSSWTFRKLLNYGIDGVVSFNSKPLRIAIYLGALVTAVAFGYATWVLVHAVRHGVDVPGYVTVMCGILVLGGLQLLFLGVIGEYVGRIYAETKRRPHFLVKESGGAGHTPVTLPLGPGVAEHAAELMGEVVAGPFTERTTS</sequence>
<dbReference type="GO" id="GO:0005886">
    <property type="term" value="C:plasma membrane"/>
    <property type="evidence" value="ECO:0007669"/>
    <property type="project" value="UniProtKB-SubCell"/>
</dbReference>
<gene>
    <name evidence="11" type="ORF">C8E97_3762</name>
</gene>
<dbReference type="EMBL" id="RBXO01000001">
    <property type="protein sequence ID" value="RKT55106.1"/>
    <property type="molecule type" value="Genomic_DNA"/>
</dbReference>
<dbReference type="SUPFAM" id="SSF53448">
    <property type="entry name" value="Nucleotide-diphospho-sugar transferases"/>
    <property type="match status" value="1"/>
</dbReference>
<keyword evidence="5 9" id="KW-0812">Transmembrane</keyword>
<evidence type="ECO:0000259" key="10">
    <source>
        <dbReference type="Pfam" id="PF00535"/>
    </source>
</evidence>
<feature type="transmembrane region" description="Helical" evidence="9">
    <location>
        <begin position="260"/>
        <end position="285"/>
    </location>
</feature>
<dbReference type="InterPro" id="IPR029044">
    <property type="entry name" value="Nucleotide-diphossugar_trans"/>
</dbReference>
<dbReference type="PANTHER" id="PTHR48090:SF8">
    <property type="entry name" value="GLYCOSYLTRANSFERASE CSBB-RELATED"/>
    <property type="match status" value="1"/>
</dbReference>
<dbReference type="Proteomes" id="UP000282084">
    <property type="component" value="Unassembled WGS sequence"/>
</dbReference>
<dbReference type="OrthoDB" id="9811884at2"/>
<feature type="transmembrane region" description="Helical" evidence="9">
    <location>
        <begin position="227"/>
        <end position="248"/>
    </location>
</feature>
<keyword evidence="12" id="KW-1185">Reference proteome</keyword>
<feature type="domain" description="Glycosyltransferase 2-like" evidence="10">
    <location>
        <begin position="4"/>
        <end position="166"/>
    </location>
</feature>
<keyword evidence="3" id="KW-0328">Glycosyltransferase</keyword>
<comment type="subcellular location">
    <subcellularLocation>
        <location evidence="1">Cell membrane</location>
        <topology evidence="1">Multi-pass membrane protein</topology>
    </subcellularLocation>
</comment>
<evidence type="ECO:0000313" key="11">
    <source>
        <dbReference type="EMBL" id="RKT55106.1"/>
    </source>
</evidence>
<keyword evidence="7 9" id="KW-0472">Membrane</keyword>
<dbReference type="InterPro" id="IPR050256">
    <property type="entry name" value="Glycosyltransferase_2"/>
</dbReference>
<keyword evidence="6 9" id="KW-1133">Transmembrane helix</keyword>
<name>A0A495W0H0_9PSEU</name>
<evidence type="ECO:0000256" key="6">
    <source>
        <dbReference type="ARBA" id="ARBA00022989"/>
    </source>
</evidence>
<evidence type="ECO:0000256" key="8">
    <source>
        <dbReference type="ARBA" id="ARBA00038152"/>
    </source>
</evidence>
<dbReference type="AlphaFoldDB" id="A0A495W0H0"/>
<dbReference type="FunFam" id="3.90.550.10:FF:000079">
    <property type="entry name" value="Probable glycosyl transferase"/>
    <property type="match status" value="1"/>
</dbReference>
<evidence type="ECO:0000256" key="9">
    <source>
        <dbReference type="SAM" id="Phobius"/>
    </source>
</evidence>
<accession>A0A495W0H0</accession>
<keyword evidence="2" id="KW-1003">Cell membrane</keyword>
<evidence type="ECO:0000256" key="1">
    <source>
        <dbReference type="ARBA" id="ARBA00004651"/>
    </source>
</evidence>
<comment type="caution">
    <text evidence="11">The sequence shown here is derived from an EMBL/GenBank/DDBJ whole genome shotgun (WGS) entry which is preliminary data.</text>
</comment>
<protein>
    <submittedName>
        <fullName evidence="11">Glycosyltransferase involved in cell wall biosynthesis</fullName>
    </submittedName>
</protein>
<evidence type="ECO:0000256" key="5">
    <source>
        <dbReference type="ARBA" id="ARBA00022692"/>
    </source>
</evidence>
<evidence type="ECO:0000256" key="4">
    <source>
        <dbReference type="ARBA" id="ARBA00022679"/>
    </source>
</evidence>
<reference evidence="11 12" key="1">
    <citation type="submission" date="2018-10" db="EMBL/GenBank/DDBJ databases">
        <title>Sequencing the genomes of 1000 actinobacteria strains.</title>
        <authorList>
            <person name="Klenk H.-P."/>
        </authorList>
    </citation>
    <scope>NUCLEOTIDE SEQUENCE [LARGE SCALE GENOMIC DNA]</scope>
    <source>
        <strain evidence="11 12">DSM 43800</strain>
    </source>
</reference>
<dbReference type="GO" id="GO:0016757">
    <property type="term" value="F:glycosyltransferase activity"/>
    <property type="evidence" value="ECO:0007669"/>
    <property type="project" value="UniProtKB-KW"/>
</dbReference>
<dbReference type="Pfam" id="PF00535">
    <property type="entry name" value="Glycos_transf_2"/>
    <property type="match status" value="1"/>
</dbReference>
<evidence type="ECO:0000313" key="12">
    <source>
        <dbReference type="Proteomes" id="UP000282084"/>
    </source>
</evidence>
<dbReference type="Gene3D" id="3.90.550.10">
    <property type="entry name" value="Spore Coat Polysaccharide Biosynthesis Protein SpsA, Chain A"/>
    <property type="match status" value="1"/>
</dbReference>
<evidence type="ECO:0000256" key="7">
    <source>
        <dbReference type="ARBA" id="ARBA00023136"/>
    </source>
</evidence>
<dbReference type="RefSeq" id="WP_121006869.1">
    <property type="nucleotide sequence ID" value="NZ_RBXO01000001.1"/>
</dbReference>
<dbReference type="CDD" id="cd04187">
    <property type="entry name" value="DPM1_like_bac"/>
    <property type="match status" value="1"/>
</dbReference>